<evidence type="ECO:0000256" key="8">
    <source>
        <dbReference type="ARBA" id="ARBA00048744"/>
    </source>
</evidence>
<dbReference type="InterPro" id="IPR005093">
    <property type="entry name" value="RNArep_beta"/>
</dbReference>
<name>A0A514DA19_9VIRU</name>
<keyword evidence="3" id="KW-0808">Transferase</keyword>
<keyword evidence="6" id="KW-0693">Viral RNA replication</keyword>
<dbReference type="GO" id="GO:0003968">
    <property type="term" value="F:RNA-directed RNA polymerase activity"/>
    <property type="evidence" value="ECO:0007669"/>
    <property type="project" value="UniProtKB-KW"/>
</dbReference>
<protein>
    <recommendedName>
        <fullName evidence="1">RNA-directed RNA polymerase</fullName>
        <ecNumber evidence="1">2.7.7.48</ecNumber>
    </recommendedName>
    <alternativeName>
        <fullName evidence="7">RNA replicase beta chain</fullName>
    </alternativeName>
</protein>
<dbReference type="SUPFAM" id="SSF56672">
    <property type="entry name" value="DNA/RNA polymerases"/>
    <property type="match status" value="1"/>
</dbReference>
<evidence type="ECO:0000256" key="6">
    <source>
        <dbReference type="ARBA" id="ARBA00022953"/>
    </source>
</evidence>
<keyword evidence="2 11" id="KW-0696">RNA-directed RNA polymerase</keyword>
<evidence type="ECO:0000259" key="10">
    <source>
        <dbReference type="PROSITE" id="PS50522"/>
    </source>
</evidence>
<keyword evidence="4" id="KW-0548">Nucleotidyltransferase</keyword>
<dbReference type="GO" id="GO:0000166">
    <property type="term" value="F:nucleotide binding"/>
    <property type="evidence" value="ECO:0007669"/>
    <property type="project" value="UniProtKB-KW"/>
</dbReference>
<dbReference type="EMBL" id="MN035539">
    <property type="protein sequence ID" value="QDH90447.1"/>
    <property type="molecule type" value="Genomic_RNA"/>
</dbReference>
<evidence type="ECO:0000256" key="4">
    <source>
        <dbReference type="ARBA" id="ARBA00022695"/>
    </source>
</evidence>
<feature type="binding site" evidence="9">
    <location>
        <position position="463"/>
    </location>
    <ligand>
        <name>Mg(2+)</name>
        <dbReference type="ChEBI" id="CHEBI:18420"/>
        <label>2</label>
    </ligand>
</feature>
<keyword evidence="9" id="KW-0479">Metal-binding</keyword>
<comment type="cofactor">
    <cofactor evidence="9">
        <name>Mg(2+)</name>
        <dbReference type="ChEBI" id="CHEBI:18420"/>
    </cofactor>
    <text evidence="9">Binds 2 Mg(2+) per subunit.</text>
</comment>
<feature type="domain" description="RdRp catalytic" evidence="10">
    <location>
        <begin position="346"/>
        <end position="494"/>
    </location>
</feature>
<evidence type="ECO:0000313" key="11">
    <source>
        <dbReference type="EMBL" id="QDH90447.1"/>
    </source>
</evidence>
<feature type="binding site" evidence="9">
    <location>
        <position position="361"/>
    </location>
    <ligand>
        <name>Mg(2+)</name>
        <dbReference type="ChEBI" id="CHEBI:18420"/>
        <label>2</label>
    </ligand>
</feature>
<evidence type="ECO:0000256" key="3">
    <source>
        <dbReference type="ARBA" id="ARBA00022679"/>
    </source>
</evidence>
<sequence>MQSYVEHLQGLYAAVFVDIAEHYPSLRRDCERDVSRLLSLVDRRGLSFLMIDLPAAGKHFDRCLSTGLLTRFCMPGFRSYKKGSSIPRLFKGMMLRVFDEVGALRADPDAYVIRYLRQLFYGAKKVKVPCSDSRTWEHVHEFFEIDREVQSPSLNWDEDELRIDDLSDVHFGHRNIVAPTPLFPDTASISDDESPSTPGYATLDAVQRTADIVAASLGRFDPYEWRTKHGPGAVSDQRHTQFKYDFPSWPDKLSTVFPLADFGFANLGSWAAAVRSGGIRKGFSPSEPPSKLIAVPKTLKGPRLIASEPVAHQWCQQSVKDFLTTRLAKTPISRSIHFRDQTENQDFARRASHTQSHVTVDLSSASDRLSLWVVERTFRRLPSLVSALHASRTRWVVNTIDRKSPQFHKLRKFACMGSACTFPVQSYVFSILAHAAVLVSRGQNVTISSLRKASREVRVFGDDMIVPADSWIVLQGLLRHLGLKVNHEKTYATGKFRESCGLDAYDGHDVTPVYSMTYPDASRPESIVSCVATRNNFAKRGFMAVARFTESTVHKLRRFSVPYVPTGSGDFGWTDYDAKGNSHLKSRWNPSLHRREFLAHKVSTLVASPLKSNIDVPLISVRTTAYSDIVWPRSSFWRSFNSSIAFFMFSVRFISFDLASFGRTRGCSPRS</sequence>
<gene>
    <name evidence="11" type="ORF">H2Bulk3641_000003</name>
</gene>
<dbReference type="GO" id="GO:0039694">
    <property type="term" value="P:viral RNA genome replication"/>
    <property type="evidence" value="ECO:0007669"/>
    <property type="project" value="InterPro"/>
</dbReference>
<evidence type="ECO:0000256" key="2">
    <source>
        <dbReference type="ARBA" id="ARBA00022484"/>
    </source>
</evidence>
<evidence type="ECO:0000256" key="5">
    <source>
        <dbReference type="ARBA" id="ARBA00022741"/>
    </source>
</evidence>
<dbReference type="InterPro" id="IPR007096">
    <property type="entry name" value="RNA-dir_Rpol_cat_phage"/>
</dbReference>
<feature type="binding site" evidence="9">
    <location>
        <position position="462"/>
    </location>
    <ligand>
        <name>Mg(2+)</name>
        <dbReference type="ChEBI" id="CHEBI:18420"/>
        <label>2</label>
    </ligand>
</feature>
<reference evidence="11" key="1">
    <citation type="submission" date="2019-05" db="EMBL/GenBank/DDBJ databases">
        <title>Metatranscriptomic reconstruction reveals RNA viruses with the potential to shape carbon cycling in soil.</title>
        <authorList>
            <person name="Starr E.P."/>
            <person name="Nuccio E."/>
            <person name="Pett-Ridge J."/>
            <person name="Banfield J.F."/>
            <person name="Firestone M.K."/>
        </authorList>
    </citation>
    <scope>NUCLEOTIDE SEQUENCE</scope>
    <source>
        <strain evidence="11">H2_Bulk_36_scaffold_41</strain>
    </source>
</reference>
<proteinExistence type="predicted"/>
<evidence type="ECO:0000256" key="1">
    <source>
        <dbReference type="ARBA" id="ARBA00012494"/>
    </source>
</evidence>
<organism evidence="11">
    <name type="scientific">Leviviridae sp</name>
    <dbReference type="NCBI Taxonomy" id="2027243"/>
    <lineage>
        <taxon>Viruses</taxon>
        <taxon>Riboviria</taxon>
        <taxon>Orthornavirae</taxon>
        <taxon>Lenarviricota</taxon>
        <taxon>Leviviricetes</taxon>
        <taxon>Norzivirales</taxon>
        <taxon>Fiersviridae</taxon>
    </lineage>
</organism>
<keyword evidence="5" id="KW-0547">Nucleotide-binding</keyword>
<comment type="catalytic activity">
    <reaction evidence="8">
        <text>RNA(n) + a ribonucleoside 5'-triphosphate = RNA(n+1) + diphosphate</text>
        <dbReference type="Rhea" id="RHEA:21248"/>
        <dbReference type="Rhea" id="RHEA-COMP:14527"/>
        <dbReference type="Rhea" id="RHEA-COMP:17342"/>
        <dbReference type="ChEBI" id="CHEBI:33019"/>
        <dbReference type="ChEBI" id="CHEBI:61557"/>
        <dbReference type="ChEBI" id="CHEBI:140395"/>
        <dbReference type="EC" id="2.7.7.48"/>
    </reaction>
</comment>
<dbReference type="PROSITE" id="PS50522">
    <property type="entry name" value="RDRP_PHAGE"/>
    <property type="match status" value="1"/>
</dbReference>
<accession>A0A514DA19</accession>
<evidence type="ECO:0000256" key="9">
    <source>
        <dbReference type="PIRSR" id="PIRSR605093-1"/>
    </source>
</evidence>
<dbReference type="GO" id="GO:0046872">
    <property type="term" value="F:metal ion binding"/>
    <property type="evidence" value="ECO:0007669"/>
    <property type="project" value="UniProtKB-KW"/>
</dbReference>
<dbReference type="Pfam" id="PF03431">
    <property type="entry name" value="RNA_replicase_B"/>
    <property type="match status" value="1"/>
</dbReference>
<evidence type="ECO:0000256" key="7">
    <source>
        <dbReference type="ARBA" id="ARBA00030248"/>
    </source>
</evidence>
<dbReference type="EC" id="2.7.7.48" evidence="1"/>
<keyword evidence="9" id="KW-0460">Magnesium</keyword>
<dbReference type="InterPro" id="IPR043502">
    <property type="entry name" value="DNA/RNA_pol_sf"/>
</dbReference>